<evidence type="ECO:0000256" key="3">
    <source>
        <dbReference type="ARBA" id="ARBA00022692"/>
    </source>
</evidence>
<keyword evidence="3 7" id="KW-0812">Transmembrane</keyword>
<comment type="caution">
    <text evidence="9">The sequence shown here is derived from an EMBL/GenBank/DDBJ whole genome shotgun (WGS) entry which is preliminary data.</text>
</comment>
<evidence type="ECO:0000256" key="5">
    <source>
        <dbReference type="ARBA" id="ARBA00023136"/>
    </source>
</evidence>
<dbReference type="InterPro" id="IPR002898">
    <property type="entry name" value="MotA_ExbB_proton_chnl"/>
</dbReference>
<organism evidence="9 10">
    <name type="scientific">Roseateles agri</name>
    <dbReference type="NCBI Taxonomy" id="3098619"/>
    <lineage>
        <taxon>Bacteria</taxon>
        <taxon>Pseudomonadati</taxon>
        <taxon>Pseudomonadota</taxon>
        <taxon>Betaproteobacteria</taxon>
        <taxon>Burkholderiales</taxon>
        <taxon>Sphaerotilaceae</taxon>
        <taxon>Roseateles</taxon>
    </lineage>
</organism>
<keyword evidence="10" id="KW-1185">Reference proteome</keyword>
<comment type="subcellular location">
    <subcellularLocation>
        <location evidence="1">Cell membrane</location>
        <topology evidence="1">Multi-pass membrane protein</topology>
    </subcellularLocation>
    <subcellularLocation>
        <location evidence="6">Membrane</location>
        <topology evidence="6">Multi-pass membrane protein</topology>
    </subcellularLocation>
</comment>
<evidence type="ECO:0000256" key="1">
    <source>
        <dbReference type="ARBA" id="ARBA00004651"/>
    </source>
</evidence>
<evidence type="ECO:0000313" key="10">
    <source>
        <dbReference type="Proteomes" id="UP001285263"/>
    </source>
</evidence>
<keyword evidence="5 7" id="KW-0472">Membrane</keyword>
<evidence type="ECO:0000256" key="4">
    <source>
        <dbReference type="ARBA" id="ARBA00022989"/>
    </source>
</evidence>
<feature type="transmembrane region" description="Helical" evidence="7">
    <location>
        <begin position="178"/>
        <end position="198"/>
    </location>
</feature>
<dbReference type="EMBL" id="JAXCLA010000008">
    <property type="protein sequence ID" value="MDY0747673.1"/>
    <property type="molecule type" value="Genomic_DNA"/>
</dbReference>
<evidence type="ECO:0000256" key="6">
    <source>
        <dbReference type="RuleBase" id="RU004057"/>
    </source>
</evidence>
<evidence type="ECO:0000256" key="7">
    <source>
        <dbReference type="SAM" id="Phobius"/>
    </source>
</evidence>
<evidence type="ECO:0000259" key="8">
    <source>
        <dbReference type="Pfam" id="PF01618"/>
    </source>
</evidence>
<gene>
    <name evidence="9" type="ORF">SNE35_24435</name>
</gene>
<reference evidence="9 10" key="1">
    <citation type="submission" date="2023-11" db="EMBL/GenBank/DDBJ databases">
        <title>Paucibacter sp. nov., isolated from fresh soil in Korea.</title>
        <authorList>
            <person name="Le N.T.T."/>
        </authorList>
    </citation>
    <scope>NUCLEOTIDE SEQUENCE [LARGE SCALE GENOMIC DNA]</scope>
    <source>
        <strain evidence="9 10">R3-3</strain>
    </source>
</reference>
<sequence>MSTVPNVAASLAPWELFLHADPIVKTIIVGLGLASLASWAVTADKLLQFRRLRRLAGHWLAAAGSRKSLEAFAQQAERDKDPIARVHDAVLGEWKTSHEQRLHQSESGRNGIKERLARIAQIASGVEVEHLQRGLLVLATIGSVAPFIGLFGTVWGIMNSFQGIAASNDTSLTVVAPGIAEALFATALGLIAAIPAVVSYNRASRGLGSYASQLATLIGLLEVHLSRALESGEHVSLAEQPSPVRAHRSAPVALAAQGA</sequence>
<dbReference type="InterPro" id="IPR050790">
    <property type="entry name" value="ExbB/TolQ_transport"/>
</dbReference>
<keyword evidence="2" id="KW-1003">Cell membrane</keyword>
<dbReference type="RefSeq" id="WP_320425629.1">
    <property type="nucleotide sequence ID" value="NZ_JAXCLA010000008.1"/>
</dbReference>
<dbReference type="PANTHER" id="PTHR30625:SF3">
    <property type="entry name" value="TOL-PAL SYSTEM PROTEIN TOLQ"/>
    <property type="match status" value="1"/>
</dbReference>
<keyword evidence="6" id="KW-0813">Transport</keyword>
<keyword evidence="4 7" id="KW-1133">Transmembrane helix</keyword>
<dbReference type="Proteomes" id="UP001285263">
    <property type="component" value="Unassembled WGS sequence"/>
</dbReference>
<accession>A0ABU5DN12</accession>
<protein>
    <submittedName>
        <fullName evidence="9">MotA/TolQ/ExbB proton channel family protein</fullName>
    </submittedName>
</protein>
<evidence type="ECO:0000256" key="2">
    <source>
        <dbReference type="ARBA" id="ARBA00022475"/>
    </source>
</evidence>
<proteinExistence type="inferred from homology"/>
<keyword evidence="6" id="KW-0653">Protein transport</keyword>
<evidence type="ECO:0000313" key="9">
    <source>
        <dbReference type="EMBL" id="MDY0747673.1"/>
    </source>
</evidence>
<dbReference type="Pfam" id="PF01618">
    <property type="entry name" value="MotA_ExbB"/>
    <property type="match status" value="1"/>
</dbReference>
<feature type="transmembrane region" description="Helical" evidence="7">
    <location>
        <begin position="135"/>
        <end position="158"/>
    </location>
</feature>
<dbReference type="PANTHER" id="PTHR30625">
    <property type="entry name" value="PROTEIN TOLQ"/>
    <property type="match status" value="1"/>
</dbReference>
<comment type="similarity">
    <text evidence="6">Belongs to the exbB/tolQ family.</text>
</comment>
<name>A0ABU5DN12_9BURK</name>
<feature type="transmembrane region" description="Helical" evidence="7">
    <location>
        <begin position="23"/>
        <end position="43"/>
    </location>
</feature>
<feature type="domain" description="MotA/TolQ/ExbB proton channel" evidence="8">
    <location>
        <begin position="109"/>
        <end position="207"/>
    </location>
</feature>